<organism evidence="2 3">
    <name type="scientific">Glossina austeni</name>
    <name type="common">Savannah tsetse fly</name>
    <dbReference type="NCBI Taxonomy" id="7395"/>
    <lineage>
        <taxon>Eukaryota</taxon>
        <taxon>Metazoa</taxon>
        <taxon>Ecdysozoa</taxon>
        <taxon>Arthropoda</taxon>
        <taxon>Hexapoda</taxon>
        <taxon>Insecta</taxon>
        <taxon>Pterygota</taxon>
        <taxon>Neoptera</taxon>
        <taxon>Endopterygota</taxon>
        <taxon>Diptera</taxon>
        <taxon>Brachycera</taxon>
        <taxon>Muscomorpha</taxon>
        <taxon>Hippoboscoidea</taxon>
        <taxon>Glossinidae</taxon>
        <taxon>Glossina</taxon>
    </lineage>
</organism>
<dbReference type="AlphaFoldDB" id="A0A1A9UGI0"/>
<keyword evidence="3" id="KW-1185">Reference proteome</keyword>
<evidence type="ECO:0000313" key="2">
    <source>
        <dbReference type="EnsemblMetazoa" id="GAUT004072-PA"/>
    </source>
</evidence>
<sequence length="130" mass="15235">MFGVAANSHKSSAQTAIFLSVVQQQLNEQLSEGCSGCRPVHPERGPYLFYDQSTKMFGKAQRFHILGFLRKHVESGQRYNERMVQLVARNKDDFKLSHRRKLQLAKEENGRLKKETFKNKQQRKHKKKLF</sequence>
<proteinExistence type="predicted"/>
<dbReference type="Proteomes" id="UP000078200">
    <property type="component" value="Unassembled WGS sequence"/>
</dbReference>
<accession>A0A1A9UGI0</accession>
<name>A0A1A9UGI0_GLOAU</name>
<feature type="region of interest" description="Disordered" evidence="1">
    <location>
        <begin position="105"/>
        <end position="130"/>
    </location>
</feature>
<feature type="compositionally biased region" description="Basic residues" evidence="1">
    <location>
        <begin position="120"/>
        <end position="130"/>
    </location>
</feature>
<dbReference type="EnsemblMetazoa" id="GAUT004072-RA">
    <property type="protein sequence ID" value="GAUT004072-PA"/>
    <property type="gene ID" value="GAUT004072"/>
</dbReference>
<protein>
    <submittedName>
        <fullName evidence="2">Uncharacterized protein</fullName>
    </submittedName>
</protein>
<dbReference type="VEuPathDB" id="VectorBase:GAUT004072"/>
<evidence type="ECO:0000256" key="1">
    <source>
        <dbReference type="SAM" id="MobiDB-lite"/>
    </source>
</evidence>
<evidence type="ECO:0000313" key="3">
    <source>
        <dbReference type="Proteomes" id="UP000078200"/>
    </source>
</evidence>
<reference evidence="2" key="1">
    <citation type="submission" date="2020-05" db="UniProtKB">
        <authorList>
            <consortium name="EnsemblMetazoa"/>
        </authorList>
    </citation>
    <scope>IDENTIFICATION</scope>
    <source>
        <strain evidence="2">TTRI</strain>
    </source>
</reference>
<feature type="compositionally biased region" description="Basic and acidic residues" evidence="1">
    <location>
        <begin position="105"/>
        <end position="118"/>
    </location>
</feature>